<gene>
    <name evidence="1" type="ORF">DCC81_01365</name>
</gene>
<dbReference type="AlphaFoldDB" id="A0A2T7BKF5"/>
<reference evidence="1 2" key="1">
    <citation type="submission" date="2018-04" db="EMBL/GenBank/DDBJ databases">
        <title>Chitinophaga fuyangensis sp. nov., isolated from soil in a chemical factory.</title>
        <authorList>
            <person name="Chen K."/>
        </authorList>
    </citation>
    <scope>NUCLEOTIDE SEQUENCE [LARGE SCALE GENOMIC DNA]</scope>
    <source>
        <strain evidence="1 2">LY-1</strain>
    </source>
</reference>
<dbReference type="Proteomes" id="UP000244450">
    <property type="component" value="Unassembled WGS sequence"/>
</dbReference>
<proteinExistence type="predicted"/>
<organism evidence="1 2">
    <name type="scientific">Chitinophaga parva</name>
    <dbReference type="NCBI Taxonomy" id="2169414"/>
    <lineage>
        <taxon>Bacteria</taxon>
        <taxon>Pseudomonadati</taxon>
        <taxon>Bacteroidota</taxon>
        <taxon>Chitinophagia</taxon>
        <taxon>Chitinophagales</taxon>
        <taxon>Chitinophagaceae</taxon>
        <taxon>Chitinophaga</taxon>
    </lineage>
</organism>
<name>A0A2T7BKF5_9BACT</name>
<evidence type="ECO:0000313" key="2">
    <source>
        <dbReference type="Proteomes" id="UP000244450"/>
    </source>
</evidence>
<comment type="caution">
    <text evidence="1">The sequence shown here is derived from an EMBL/GenBank/DDBJ whole genome shotgun (WGS) entry which is preliminary data.</text>
</comment>
<dbReference type="EMBL" id="QCYK01000001">
    <property type="protein sequence ID" value="PUZ28158.1"/>
    <property type="molecule type" value="Genomic_DNA"/>
</dbReference>
<keyword evidence="2" id="KW-1185">Reference proteome</keyword>
<evidence type="ECO:0000313" key="1">
    <source>
        <dbReference type="EMBL" id="PUZ28158.1"/>
    </source>
</evidence>
<protein>
    <submittedName>
        <fullName evidence="1">Uncharacterized protein</fullName>
    </submittedName>
</protein>
<sequence length="134" mass="13734">MLAAGLLTACSKKKSGNGPAKPQEQGLVVTLTDVSETTPTAAPGASYPFSVNVTSTMPAQGVTVTVEVKTQAGTVIPQPPMPPQTGTPIQVTLVDLPELKTCTVTITIASVNDPEKNSVTKTFVITNKTDGPGN</sequence>
<accession>A0A2T7BKF5</accession>